<reference evidence="1" key="1">
    <citation type="journal article" date="2015" name="Nature">
        <title>Complex archaea that bridge the gap between prokaryotes and eukaryotes.</title>
        <authorList>
            <person name="Spang A."/>
            <person name="Saw J.H."/>
            <person name="Jorgensen S.L."/>
            <person name="Zaremba-Niedzwiedzka K."/>
            <person name="Martijn J."/>
            <person name="Lind A.E."/>
            <person name="van Eijk R."/>
            <person name="Schleper C."/>
            <person name="Guy L."/>
            <person name="Ettema T.J."/>
        </authorList>
    </citation>
    <scope>NUCLEOTIDE SEQUENCE</scope>
</reference>
<dbReference type="EMBL" id="LAZR01069765">
    <property type="protein sequence ID" value="KKK47066.1"/>
    <property type="molecule type" value="Genomic_DNA"/>
</dbReference>
<comment type="caution">
    <text evidence="1">The sequence shown here is derived from an EMBL/GenBank/DDBJ whole genome shotgun (WGS) entry which is preliminary data.</text>
</comment>
<dbReference type="Gene3D" id="3.30.470.30">
    <property type="entry name" value="DNA ligase/mRNA capping enzyme"/>
    <property type="match status" value="1"/>
</dbReference>
<evidence type="ECO:0008006" key="2">
    <source>
        <dbReference type="Google" id="ProtNLM"/>
    </source>
</evidence>
<dbReference type="SUPFAM" id="SSF56091">
    <property type="entry name" value="DNA ligase/mRNA capping enzyme, catalytic domain"/>
    <property type="match status" value="1"/>
</dbReference>
<name>A0A0F8YGB8_9ZZZZ</name>
<protein>
    <recommendedName>
        <fullName evidence="2">ATP-dependent DNA ligase family profile domain-containing protein</fullName>
    </recommendedName>
</protein>
<proteinExistence type="predicted"/>
<accession>A0A0F8YGB8</accession>
<evidence type="ECO:0000313" key="1">
    <source>
        <dbReference type="EMBL" id="KKK47066.1"/>
    </source>
</evidence>
<organism evidence="1">
    <name type="scientific">marine sediment metagenome</name>
    <dbReference type="NCBI Taxonomy" id="412755"/>
    <lineage>
        <taxon>unclassified sequences</taxon>
        <taxon>metagenomes</taxon>
        <taxon>ecological metagenomes</taxon>
    </lineage>
</organism>
<sequence>MKYESYQYLYPPRPERAIPVEQLGFFEKRGWVGQMKKNGTCTVLFVSPDKKVTTKTRHNDDHKMWKQNESRALEIFENLPGDNWYVFVVETLHNKTSIIKDTLYIFDILVNDGELLVGSTFTERMDTLKELFNVVDEDNVVSLSNNSHYILNSNVWLARTITTGFEQIMRIANQQKPAEGAPLDEGIVLKDPNARLNMPGRAKSNGGWQVKCRISHKNYDF</sequence>
<dbReference type="AlphaFoldDB" id="A0A0F8YGB8"/>
<gene>
    <name evidence="1" type="ORF">LCGC14_3158920</name>
</gene>